<dbReference type="CDD" id="cd03139">
    <property type="entry name" value="GATase1_PfpI_2"/>
    <property type="match status" value="1"/>
</dbReference>
<evidence type="ECO:0000313" key="5">
    <source>
        <dbReference type="Proteomes" id="UP000541154"/>
    </source>
</evidence>
<keyword evidence="5" id="KW-1185">Reference proteome</keyword>
<dbReference type="AlphaFoldDB" id="A0A8H5ZWR5"/>
<dbReference type="InterPro" id="IPR049326">
    <property type="entry name" value="Rhodopsin_dom_fungi"/>
</dbReference>
<evidence type="ECO:0008006" key="6">
    <source>
        <dbReference type="Google" id="ProtNLM"/>
    </source>
</evidence>
<accession>A0A8H5ZWR5</accession>
<comment type="caution">
    <text evidence="4">The sequence shown here is derived from an EMBL/GenBank/DDBJ whole genome shotgun (WGS) entry which is preliminary data.</text>
</comment>
<gene>
    <name evidence="4" type="ORF">ETB97_007265</name>
</gene>
<sequence>MAESTSLRVGIALFPGFQALDAFGPLDCLNVLSITHPLILSVLSSTLDPVTSKTSMTNPHVIGQQIVPTHTFATAPPLDMLLVPGGVGTRGSSPAVLDTIAFIKQTYSSLKYLITVCTGSGLAARAGVLDGRKATSNKNAFHEMKALGPKVDWVPRARWVTDGNIWTASGVTAGIDLTLAWVAEVYGKDTANMIANEIEHTQHPDASYDPFADLYALPLGIGRHMWDVRAITLINPSSNRTICFAKIPILLLYKRIFPLRREILAVWVGIVADTVLYAFCIGMAISSIVKCADPSQLRDPYCRFNSGTMIANQSVINVVTDFYMSLLPTPHLVKLQVSRRRACAASLAQLINFRLNDSADVFWTTGHNAQFIFVEMSIAIIVACATSFPTFFARIRSLGSSVYNSAVSLLLSTRGSQGRSDCR</sequence>
<dbReference type="Proteomes" id="UP000541154">
    <property type="component" value="Unassembled WGS sequence"/>
</dbReference>
<feature type="domain" description="DJ-1/PfpI" evidence="2">
    <location>
        <begin position="8"/>
        <end position="183"/>
    </location>
</feature>
<evidence type="ECO:0000256" key="1">
    <source>
        <dbReference type="SAM" id="Phobius"/>
    </source>
</evidence>
<feature type="domain" description="Rhodopsin" evidence="3">
    <location>
        <begin position="219"/>
        <end position="391"/>
    </location>
</feature>
<feature type="transmembrane region" description="Helical" evidence="1">
    <location>
        <begin position="371"/>
        <end position="393"/>
    </location>
</feature>
<keyword evidence="1" id="KW-0472">Membrane</keyword>
<dbReference type="PANTHER" id="PTHR43130:SF15">
    <property type="entry name" value="THIJ_PFPI FAMILY PROTEIN (AFU_ORTHOLOGUE AFUA_5G14240)"/>
    <property type="match status" value="1"/>
</dbReference>
<dbReference type="InterPro" id="IPR029062">
    <property type="entry name" value="Class_I_gatase-like"/>
</dbReference>
<dbReference type="InterPro" id="IPR002818">
    <property type="entry name" value="DJ-1/PfpI"/>
</dbReference>
<dbReference type="SUPFAM" id="SSF52317">
    <property type="entry name" value="Class I glutamine amidotransferase-like"/>
    <property type="match status" value="1"/>
</dbReference>
<protein>
    <recommendedName>
        <fullName evidence="6">DJ-1/PfpI domain-containing protein</fullName>
    </recommendedName>
</protein>
<dbReference type="PANTHER" id="PTHR43130">
    <property type="entry name" value="ARAC-FAMILY TRANSCRIPTIONAL REGULATOR"/>
    <property type="match status" value="1"/>
</dbReference>
<dbReference type="Gene3D" id="3.40.50.880">
    <property type="match status" value="1"/>
</dbReference>
<keyword evidence="1" id="KW-1133">Transmembrane helix</keyword>
<organism evidence="4 5">
    <name type="scientific">Petromyces alliaceus</name>
    <name type="common">Aspergillus alliaceus</name>
    <dbReference type="NCBI Taxonomy" id="209559"/>
    <lineage>
        <taxon>Eukaryota</taxon>
        <taxon>Fungi</taxon>
        <taxon>Dikarya</taxon>
        <taxon>Ascomycota</taxon>
        <taxon>Pezizomycotina</taxon>
        <taxon>Eurotiomycetes</taxon>
        <taxon>Eurotiomycetidae</taxon>
        <taxon>Eurotiales</taxon>
        <taxon>Aspergillaceae</taxon>
        <taxon>Aspergillus</taxon>
        <taxon>Aspergillus subgen. Circumdati</taxon>
    </lineage>
</organism>
<feature type="transmembrane region" description="Helical" evidence="1">
    <location>
        <begin position="264"/>
        <end position="289"/>
    </location>
</feature>
<name>A0A8H5ZWR5_PETAA</name>
<dbReference type="Pfam" id="PF01965">
    <property type="entry name" value="DJ-1_PfpI"/>
    <property type="match status" value="1"/>
</dbReference>
<proteinExistence type="predicted"/>
<dbReference type="EMBL" id="SPNV01000314">
    <property type="protein sequence ID" value="KAF5856510.1"/>
    <property type="molecule type" value="Genomic_DNA"/>
</dbReference>
<evidence type="ECO:0000259" key="2">
    <source>
        <dbReference type="Pfam" id="PF01965"/>
    </source>
</evidence>
<keyword evidence="1" id="KW-0812">Transmembrane</keyword>
<dbReference type="Pfam" id="PF20684">
    <property type="entry name" value="Fung_rhodopsin"/>
    <property type="match status" value="1"/>
</dbReference>
<reference evidence="4 5" key="1">
    <citation type="submission" date="2019-04" db="EMBL/GenBank/DDBJ databases">
        <title>Aspergillus burnettii sp. nov., novel species from soil in southeast Queensland.</title>
        <authorList>
            <person name="Gilchrist C.L.M."/>
            <person name="Pitt J.I."/>
            <person name="Lange L."/>
            <person name="Lacey H.J."/>
            <person name="Vuong D."/>
            <person name="Midgley D.J."/>
            <person name="Greenfield P."/>
            <person name="Bradbury M."/>
            <person name="Lacey E."/>
            <person name="Busk P.K."/>
            <person name="Pilgaard B."/>
            <person name="Chooi Y.H."/>
            <person name="Piggott A.M."/>
        </authorList>
    </citation>
    <scope>NUCLEOTIDE SEQUENCE [LARGE SCALE GENOMIC DNA]</scope>
    <source>
        <strain evidence="4 5">FRR 5400</strain>
    </source>
</reference>
<evidence type="ECO:0000259" key="3">
    <source>
        <dbReference type="Pfam" id="PF20684"/>
    </source>
</evidence>
<evidence type="ECO:0000313" key="4">
    <source>
        <dbReference type="EMBL" id="KAF5856510.1"/>
    </source>
</evidence>
<dbReference type="InterPro" id="IPR052158">
    <property type="entry name" value="INH-QAR"/>
</dbReference>